<dbReference type="AlphaFoldDB" id="A0AAD6PFL8"/>
<reference evidence="2 3" key="1">
    <citation type="journal article" date="2023" name="Int. J. Mol. Sci.">
        <title>De Novo Assembly and Annotation of 11 Diverse Shrub Willow (Salix) Genomes Reveals Novel Gene Organization in Sex-Linked Regions.</title>
        <authorList>
            <person name="Hyden B."/>
            <person name="Feng K."/>
            <person name="Yates T.B."/>
            <person name="Jawdy S."/>
            <person name="Cereghino C."/>
            <person name="Smart L.B."/>
            <person name="Muchero W."/>
        </authorList>
    </citation>
    <scope>NUCLEOTIDE SEQUENCE [LARGE SCALE GENOMIC DNA]</scope>
    <source>
        <tissue evidence="2">Shoot tip</tissue>
    </source>
</reference>
<name>A0AAD6PFL8_9ROSI</name>
<dbReference type="EMBL" id="JAPFFJ010000005">
    <property type="protein sequence ID" value="KAJ6427811.1"/>
    <property type="molecule type" value="Genomic_DNA"/>
</dbReference>
<accession>A0AAD6PFL8</accession>
<sequence length="82" mass="8647">MSVHEGLGTSKLFVRKVRGKEMELSSSHEGGIPIPLNSTFGGAHGHGHLILHHDHPALPHNHNIISSAAPQTPPSPTMAALP</sequence>
<feature type="region of interest" description="Disordered" evidence="1">
    <location>
        <begin position="47"/>
        <end position="82"/>
    </location>
</feature>
<keyword evidence="3" id="KW-1185">Reference proteome</keyword>
<proteinExistence type="predicted"/>
<evidence type="ECO:0000256" key="1">
    <source>
        <dbReference type="SAM" id="MobiDB-lite"/>
    </source>
</evidence>
<protein>
    <submittedName>
        <fullName evidence="2">Uncharacterized protein</fullName>
    </submittedName>
</protein>
<evidence type="ECO:0000313" key="2">
    <source>
        <dbReference type="EMBL" id="KAJ6427811.1"/>
    </source>
</evidence>
<organism evidence="2 3">
    <name type="scientific">Salix udensis</name>
    <dbReference type="NCBI Taxonomy" id="889485"/>
    <lineage>
        <taxon>Eukaryota</taxon>
        <taxon>Viridiplantae</taxon>
        <taxon>Streptophyta</taxon>
        <taxon>Embryophyta</taxon>
        <taxon>Tracheophyta</taxon>
        <taxon>Spermatophyta</taxon>
        <taxon>Magnoliopsida</taxon>
        <taxon>eudicotyledons</taxon>
        <taxon>Gunneridae</taxon>
        <taxon>Pentapetalae</taxon>
        <taxon>rosids</taxon>
        <taxon>fabids</taxon>
        <taxon>Malpighiales</taxon>
        <taxon>Salicaceae</taxon>
        <taxon>Saliceae</taxon>
        <taxon>Salix</taxon>
    </lineage>
</organism>
<evidence type="ECO:0000313" key="3">
    <source>
        <dbReference type="Proteomes" id="UP001162972"/>
    </source>
</evidence>
<comment type="caution">
    <text evidence="2">The sequence shown here is derived from an EMBL/GenBank/DDBJ whole genome shotgun (WGS) entry which is preliminary data.</text>
</comment>
<dbReference type="Proteomes" id="UP001162972">
    <property type="component" value="Chromosome 1"/>
</dbReference>
<gene>
    <name evidence="2" type="ORF">OIU84_023251</name>
</gene>